<dbReference type="EMBL" id="JBHUDM010000002">
    <property type="protein sequence ID" value="MFD1641474.1"/>
    <property type="molecule type" value="Genomic_DNA"/>
</dbReference>
<keyword evidence="2" id="KW-1185">Reference proteome</keyword>
<dbReference type="Pfam" id="PF06945">
    <property type="entry name" value="DUF1289"/>
    <property type="match status" value="1"/>
</dbReference>
<reference evidence="1 2" key="1">
    <citation type="journal article" date="2019" name="Int. J. Syst. Evol. Microbiol.">
        <title>The Global Catalogue of Microorganisms (GCM) 10K type strain sequencing project: providing services to taxonomists for standard genome sequencing and annotation.</title>
        <authorList>
            <consortium name="The Broad Institute Genomics Platform"/>
            <consortium name="The Broad Institute Genome Sequencing Center for Infectious Disease"/>
            <person name="Wu L."/>
            <person name="Ma J."/>
        </authorList>
    </citation>
    <scope>NUCLEOTIDE SEQUENCE [LARGE SCALE GENOMIC DNA]</scope>
    <source>
        <strain evidence="1 2">CGMCC 1.10593</strain>
    </source>
</reference>
<accession>A0ABD6D860</accession>
<protein>
    <submittedName>
        <fullName evidence="1">DUF1289 domain-containing protein</fullName>
    </submittedName>
</protein>
<dbReference type="RefSeq" id="WP_256396922.1">
    <property type="nucleotide sequence ID" value="NZ_JANHDJ010000005.1"/>
</dbReference>
<dbReference type="Proteomes" id="UP001597052">
    <property type="component" value="Unassembled WGS sequence"/>
</dbReference>
<name>A0ABD6D860_9EURY</name>
<dbReference type="AlphaFoldDB" id="A0ABD6D860"/>
<comment type="caution">
    <text evidence="1">The sequence shown here is derived from an EMBL/GenBank/DDBJ whole genome shotgun (WGS) entry which is preliminary data.</text>
</comment>
<evidence type="ECO:0000313" key="1">
    <source>
        <dbReference type="EMBL" id="MFD1641474.1"/>
    </source>
</evidence>
<sequence length="51" mass="5449">MVTSPCINVCTVDDGVCTACGRTLADITNWASMTEAERIERMGELDVPADS</sequence>
<evidence type="ECO:0000313" key="2">
    <source>
        <dbReference type="Proteomes" id="UP001597052"/>
    </source>
</evidence>
<proteinExistence type="predicted"/>
<organism evidence="1 2">
    <name type="scientific">Halohasta litorea</name>
    <dbReference type="NCBI Taxonomy" id="869891"/>
    <lineage>
        <taxon>Archaea</taxon>
        <taxon>Methanobacteriati</taxon>
        <taxon>Methanobacteriota</taxon>
        <taxon>Stenosarchaea group</taxon>
        <taxon>Halobacteria</taxon>
        <taxon>Halobacteriales</taxon>
        <taxon>Haloferacaceae</taxon>
        <taxon>Halohasta</taxon>
    </lineage>
</organism>
<dbReference type="InterPro" id="IPR010710">
    <property type="entry name" value="DUF1289"/>
</dbReference>
<gene>
    <name evidence="1" type="ORF">ACFSBW_06250</name>
</gene>